<gene>
    <name evidence="2" type="ORF">CSA09_00595</name>
</gene>
<dbReference type="GO" id="GO:0005829">
    <property type="term" value="C:cytosol"/>
    <property type="evidence" value="ECO:0007669"/>
    <property type="project" value="TreeGrafter"/>
</dbReference>
<evidence type="ECO:0000313" key="3">
    <source>
        <dbReference type="Proteomes" id="UP000229278"/>
    </source>
</evidence>
<dbReference type="PANTHER" id="PTHR37486">
    <property type="entry name" value="STRINGENT STARVATION PROTEIN B"/>
    <property type="match status" value="1"/>
</dbReference>
<dbReference type="AlphaFoldDB" id="A0A2G6PFR5"/>
<dbReference type="PIRSF" id="PIRSF005276">
    <property type="entry name" value="SspB"/>
    <property type="match status" value="1"/>
</dbReference>
<feature type="region of interest" description="Disordered" evidence="1">
    <location>
        <begin position="99"/>
        <end position="133"/>
    </location>
</feature>
<dbReference type="Pfam" id="PF04386">
    <property type="entry name" value="SspB"/>
    <property type="match status" value="1"/>
</dbReference>
<evidence type="ECO:0000313" key="2">
    <source>
        <dbReference type="EMBL" id="PIE83411.1"/>
    </source>
</evidence>
<proteinExistence type="predicted"/>
<organism evidence="2 3">
    <name type="scientific">Candidatus Contendibacter odensensis</name>
    <dbReference type="NCBI Taxonomy" id="1400860"/>
    <lineage>
        <taxon>Bacteria</taxon>
        <taxon>Pseudomonadati</taxon>
        <taxon>Pseudomonadota</taxon>
        <taxon>Gammaproteobacteria</taxon>
        <taxon>Candidatus Competibacteraceae</taxon>
        <taxon>Candidatus Contendibacter</taxon>
    </lineage>
</organism>
<dbReference type="Proteomes" id="UP000229278">
    <property type="component" value="Unassembled WGS sequence"/>
</dbReference>
<dbReference type="Gene3D" id="2.30.30.220">
    <property type="entry name" value="SspB-like"/>
    <property type="match status" value="1"/>
</dbReference>
<dbReference type="GO" id="GO:0045732">
    <property type="term" value="P:positive regulation of protein catabolic process"/>
    <property type="evidence" value="ECO:0007669"/>
    <property type="project" value="TreeGrafter"/>
</dbReference>
<comment type="caution">
    <text evidence="2">The sequence shown here is derived from an EMBL/GenBank/DDBJ whole genome shotgun (WGS) entry which is preliminary data.</text>
</comment>
<dbReference type="GO" id="GO:0006508">
    <property type="term" value="P:proteolysis"/>
    <property type="evidence" value="ECO:0007669"/>
    <property type="project" value="UniProtKB-KW"/>
</dbReference>
<dbReference type="InterPro" id="IPR007481">
    <property type="entry name" value="SspB"/>
</dbReference>
<name>A0A2G6PFR5_9GAMM</name>
<evidence type="ECO:0000256" key="1">
    <source>
        <dbReference type="SAM" id="MobiDB-lite"/>
    </source>
</evidence>
<accession>A0A2G6PFR5</accession>
<sequence>MTSTRPYLIRAIYDWIADNAMTPFILVNAKYPDVDVPRQHIHDGQIVLNIAPAAVSGLNLGNDWIEFSARFGGIARNVHVPVAAVLTIYARENGQGMAFGSEFDDHEPPPSKSQKPDDVPTKPHRKPTLKIVK</sequence>
<keyword evidence="2" id="KW-0378">Hydrolase</keyword>
<dbReference type="PANTHER" id="PTHR37486:SF1">
    <property type="entry name" value="STRINGENT STARVATION PROTEIN B"/>
    <property type="match status" value="1"/>
</dbReference>
<dbReference type="GO" id="GO:0008233">
    <property type="term" value="F:peptidase activity"/>
    <property type="evidence" value="ECO:0007669"/>
    <property type="project" value="UniProtKB-KW"/>
</dbReference>
<reference evidence="2 3" key="1">
    <citation type="submission" date="2017-10" db="EMBL/GenBank/DDBJ databases">
        <title>Novel microbial diversity and functional potential in the marine mammal oral microbiome.</title>
        <authorList>
            <person name="Dudek N.K."/>
            <person name="Sun C.L."/>
            <person name="Burstein D."/>
            <person name="Kantor R.S."/>
            <person name="Aliaga Goltsman D.S."/>
            <person name="Bik E.M."/>
            <person name="Thomas B.C."/>
            <person name="Banfield J.F."/>
            <person name="Relman D.A."/>
        </authorList>
    </citation>
    <scope>NUCLEOTIDE SEQUENCE [LARGE SCALE GENOMIC DNA]</scope>
    <source>
        <strain evidence="2">DOLJORAL78_50_517</strain>
    </source>
</reference>
<dbReference type="InterPro" id="IPR036760">
    <property type="entry name" value="SspB-like_sf"/>
</dbReference>
<protein>
    <submittedName>
        <fullName evidence="2">ClpXP protease specificity-enhancing factor</fullName>
    </submittedName>
</protein>
<feature type="compositionally biased region" description="Basic residues" evidence="1">
    <location>
        <begin position="122"/>
        <end position="133"/>
    </location>
</feature>
<keyword evidence="2" id="KW-0645">Protease</keyword>
<dbReference type="GO" id="GO:0005840">
    <property type="term" value="C:ribosome"/>
    <property type="evidence" value="ECO:0007669"/>
    <property type="project" value="TreeGrafter"/>
</dbReference>
<dbReference type="SUPFAM" id="SSF101738">
    <property type="entry name" value="SspB-like"/>
    <property type="match status" value="1"/>
</dbReference>
<dbReference type="EMBL" id="PDTV01000004">
    <property type="protein sequence ID" value="PIE83411.1"/>
    <property type="molecule type" value="Genomic_DNA"/>
</dbReference>
<dbReference type="NCBIfam" id="NF008769">
    <property type="entry name" value="PRK11798.2-5"/>
    <property type="match status" value="1"/>
</dbReference>
<feature type="compositionally biased region" description="Basic and acidic residues" evidence="1">
    <location>
        <begin position="106"/>
        <end position="121"/>
    </location>
</feature>